<name>O18446_HELAM</name>
<dbReference type="PROSITE" id="PS50240">
    <property type="entry name" value="TRYPSIN_DOM"/>
    <property type="match status" value="1"/>
</dbReference>
<dbReference type="GO" id="GO:0006508">
    <property type="term" value="P:proteolysis"/>
    <property type="evidence" value="ECO:0007669"/>
    <property type="project" value="UniProtKB-KW"/>
</dbReference>
<feature type="region of interest" description="Disordered" evidence="5">
    <location>
        <begin position="228"/>
        <end position="248"/>
    </location>
</feature>
<dbReference type="InterPro" id="IPR050430">
    <property type="entry name" value="Peptidase_S1"/>
</dbReference>
<feature type="signal peptide" evidence="6">
    <location>
        <begin position="1"/>
        <end position="17"/>
    </location>
</feature>
<dbReference type="EMBL" id="Y12282">
    <property type="protein sequence ID" value="CAA72961.1"/>
    <property type="molecule type" value="mRNA"/>
</dbReference>
<dbReference type="InterPro" id="IPR001254">
    <property type="entry name" value="Trypsin_dom"/>
</dbReference>
<feature type="compositionally biased region" description="Acidic residues" evidence="5">
    <location>
        <begin position="235"/>
        <end position="244"/>
    </location>
</feature>
<evidence type="ECO:0000256" key="4">
    <source>
        <dbReference type="ARBA" id="ARBA00023157"/>
    </source>
</evidence>
<dbReference type="GO" id="GO:0004252">
    <property type="term" value="F:serine-type endopeptidase activity"/>
    <property type="evidence" value="ECO:0007669"/>
    <property type="project" value="InterPro"/>
</dbReference>
<dbReference type="InterPro" id="IPR043504">
    <property type="entry name" value="Peptidase_S1_PA_chymotrypsin"/>
</dbReference>
<dbReference type="Gene3D" id="2.40.10.10">
    <property type="entry name" value="Trypsin-like serine proteases"/>
    <property type="match status" value="1"/>
</dbReference>
<dbReference type="OrthoDB" id="7840639at2759"/>
<keyword evidence="2" id="KW-0378">Hydrolase</keyword>
<dbReference type="SUPFAM" id="SSF50494">
    <property type="entry name" value="Trypsin-like serine proteases"/>
    <property type="match status" value="1"/>
</dbReference>
<evidence type="ECO:0000259" key="7">
    <source>
        <dbReference type="PROSITE" id="PS50240"/>
    </source>
</evidence>
<sequence>MKGFAFVLLCALVAVQGRHRGELSRQAAALGEQPWVVHLRVAVETSGNLNSCVGSLIDNQWVLTAASCLSGSRFIWVRYGAVDVIRPSLVTENSNIRIHPQYSWATGAFNVGLISINRFIQSTDNISPVPLVGDVYDSAIFCGYGAREDGQPGEQLSCYPGVVEERDTGRLVFNGEGAEATKYDIGAPIVSNGVQVAIVTGVAGDYSAELWAVASIKDWLENMTGINFSPNDSESGSDEEEEAAAEIAPEAVRFVN</sequence>
<evidence type="ECO:0000256" key="2">
    <source>
        <dbReference type="ARBA" id="ARBA00022801"/>
    </source>
</evidence>
<dbReference type="SMART" id="SM00020">
    <property type="entry name" value="Tryp_SPc"/>
    <property type="match status" value="1"/>
</dbReference>
<reference evidence="8" key="1">
    <citation type="journal article" date="1997" name="Insect Biochem. Mol. Biol.">
        <title>Differentially regulated inhibitor-sensitive and insensitive protease genes from the phytophagous insect pest, Helicoverpa armigera, are members of complex multigene families.</title>
        <authorList>
            <person name="Bown D.P."/>
            <person name="Wilkinson H.S."/>
            <person name="Gatehouse J.A."/>
        </authorList>
    </citation>
    <scope>NUCLEOTIDE SEQUENCE</scope>
    <source>
        <tissue evidence="8">Midgut</tissue>
    </source>
</reference>
<feature type="domain" description="Peptidase S1" evidence="7">
    <location>
        <begin position="14"/>
        <end position="225"/>
    </location>
</feature>
<evidence type="ECO:0000256" key="1">
    <source>
        <dbReference type="ARBA" id="ARBA00022670"/>
    </source>
</evidence>
<protein>
    <submittedName>
        <fullName evidence="8">Diverged serine protease</fullName>
    </submittedName>
</protein>
<keyword evidence="4" id="KW-1015">Disulfide bond</keyword>
<dbReference type="AlphaFoldDB" id="O18446"/>
<proteinExistence type="evidence at transcript level"/>
<keyword evidence="6" id="KW-0732">Signal</keyword>
<dbReference type="Pfam" id="PF00089">
    <property type="entry name" value="Trypsin"/>
    <property type="match status" value="1"/>
</dbReference>
<dbReference type="PANTHER" id="PTHR24276:SF98">
    <property type="entry name" value="FI18310P1-RELATED"/>
    <property type="match status" value="1"/>
</dbReference>
<dbReference type="InterPro" id="IPR009003">
    <property type="entry name" value="Peptidase_S1_PA"/>
</dbReference>
<evidence type="ECO:0000313" key="8">
    <source>
        <dbReference type="EMBL" id="CAA72961.1"/>
    </source>
</evidence>
<dbReference type="PANTHER" id="PTHR24276">
    <property type="entry name" value="POLYSERASE-RELATED"/>
    <property type="match status" value="1"/>
</dbReference>
<feature type="chain" id="PRO_5004157532" evidence="6">
    <location>
        <begin position="18"/>
        <end position="256"/>
    </location>
</feature>
<evidence type="ECO:0000256" key="3">
    <source>
        <dbReference type="ARBA" id="ARBA00022825"/>
    </source>
</evidence>
<evidence type="ECO:0000256" key="5">
    <source>
        <dbReference type="SAM" id="MobiDB-lite"/>
    </source>
</evidence>
<keyword evidence="1 8" id="KW-0645">Protease</keyword>
<accession>O18446</accession>
<organism evidence="8">
    <name type="scientific">Helicoverpa armigera</name>
    <name type="common">Cotton bollworm</name>
    <name type="synonym">Heliothis armigera</name>
    <dbReference type="NCBI Taxonomy" id="29058"/>
    <lineage>
        <taxon>Eukaryota</taxon>
        <taxon>Metazoa</taxon>
        <taxon>Ecdysozoa</taxon>
        <taxon>Arthropoda</taxon>
        <taxon>Hexapoda</taxon>
        <taxon>Insecta</taxon>
        <taxon>Pterygota</taxon>
        <taxon>Neoptera</taxon>
        <taxon>Endopterygota</taxon>
        <taxon>Lepidoptera</taxon>
        <taxon>Glossata</taxon>
        <taxon>Ditrysia</taxon>
        <taxon>Noctuoidea</taxon>
        <taxon>Noctuidae</taxon>
        <taxon>Heliothinae</taxon>
        <taxon>Helicoverpa</taxon>
    </lineage>
</organism>
<evidence type="ECO:0000256" key="6">
    <source>
        <dbReference type="SAM" id="SignalP"/>
    </source>
</evidence>
<keyword evidence="3" id="KW-0720">Serine protease</keyword>